<dbReference type="Proteomes" id="UP000054304">
    <property type="component" value="Unassembled WGS sequence"/>
</dbReference>
<dbReference type="GeneID" id="34684928"/>
<keyword evidence="3" id="KW-1185">Reference proteome</keyword>
<evidence type="ECO:0000256" key="1">
    <source>
        <dbReference type="SAM" id="MobiDB-lite"/>
    </source>
</evidence>
<proteinExistence type="predicted"/>
<gene>
    <name evidence="2" type="ORF">LALA0_S03e04324g</name>
</gene>
<feature type="region of interest" description="Disordered" evidence="1">
    <location>
        <begin position="335"/>
        <end position="371"/>
    </location>
</feature>
<sequence>MNQTQLKTSQGKENGSTKALYRLTLSGNDTLEIESQDESQLGSAPKIVHDTTDIPKSEEIPRETQLNLSEDDKPSIVESLEKRAPLGATNTMHVDNDYDNDNGLPDKYSTLRKWIARADVRGGSNSSYSSRINDLANGPLFAVEEEAGFLPHIAKINDILINEGRGYLIPNRNGYCLQEPTIEELWLIDQLMNQFVSFSAYPPEVERPGAKGSGYRAWRQLAGSTSESSQNDLGDDWKALKFDLRTNPFVFARDVEILLERSLETGYMQHPSEAKSFIIKSIRPEVHENTFLDFNSVCIAHSMSLVLDAFRQYGYYGSFNNRATWRTDYDWSQLPGVKPKEPKRDFSTRDTEKDHFGRDKHGSKKNPKRHL</sequence>
<feature type="compositionally biased region" description="Basic and acidic residues" evidence="1">
    <location>
        <begin position="338"/>
        <end position="360"/>
    </location>
</feature>
<dbReference type="AlphaFoldDB" id="A0A0C7N0P2"/>
<evidence type="ECO:0000313" key="3">
    <source>
        <dbReference type="Proteomes" id="UP000054304"/>
    </source>
</evidence>
<accession>A0A0C7N0P2</accession>
<evidence type="ECO:0000313" key="2">
    <source>
        <dbReference type="EMBL" id="CEP61504.1"/>
    </source>
</evidence>
<dbReference type="HOGENOM" id="CLU_746111_0_0_1"/>
<dbReference type="EMBL" id="LN736362">
    <property type="protein sequence ID" value="CEP61504.1"/>
    <property type="molecule type" value="Genomic_DNA"/>
</dbReference>
<organism evidence="2 3">
    <name type="scientific">Lachancea lanzarotensis</name>
    <dbReference type="NCBI Taxonomy" id="1245769"/>
    <lineage>
        <taxon>Eukaryota</taxon>
        <taxon>Fungi</taxon>
        <taxon>Dikarya</taxon>
        <taxon>Ascomycota</taxon>
        <taxon>Saccharomycotina</taxon>
        <taxon>Saccharomycetes</taxon>
        <taxon>Saccharomycetales</taxon>
        <taxon>Saccharomycetaceae</taxon>
        <taxon>Lachancea</taxon>
    </lineage>
</organism>
<protein>
    <submittedName>
        <fullName evidence="2">LALA0S03e04324g1_1</fullName>
    </submittedName>
</protein>
<reference evidence="2 3" key="1">
    <citation type="submission" date="2014-12" db="EMBL/GenBank/DDBJ databases">
        <authorList>
            <person name="Neuveglise Cecile"/>
        </authorList>
    </citation>
    <scope>NUCLEOTIDE SEQUENCE [LARGE SCALE GENOMIC DNA]</scope>
    <source>
        <strain evidence="2 3">CBS 12615</strain>
    </source>
</reference>
<dbReference type="RefSeq" id="XP_022627738.1">
    <property type="nucleotide sequence ID" value="XM_022773245.1"/>
</dbReference>
<feature type="compositionally biased region" description="Basic residues" evidence="1">
    <location>
        <begin position="361"/>
        <end position="371"/>
    </location>
</feature>
<name>A0A0C7N0P2_9SACH</name>